<protein>
    <submittedName>
        <fullName evidence="1">Uncharacterized protein</fullName>
    </submittedName>
</protein>
<evidence type="ECO:0000313" key="1">
    <source>
        <dbReference type="EMBL" id="KAL3783382.1"/>
    </source>
</evidence>
<dbReference type="Proteomes" id="UP001516023">
    <property type="component" value="Unassembled WGS sequence"/>
</dbReference>
<comment type="caution">
    <text evidence="1">The sequence shown here is derived from an EMBL/GenBank/DDBJ whole genome shotgun (WGS) entry which is preliminary data.</text>
</comment>
<organism evidence="1 2">
    <name type="scientific">Cyclotella cryptica</name>
    <dbReference type="NCBI Taxonomy" id="29204"/>
    <lineage>
        <taxon>Eukaryota</taxon>
        <taxon>Sar</taxon>
        <taxon>Stramenopiles</taxon>
        <taxon>Ochrophyta</taxon>
        <taxon>Bacillariophyta</taxon>
        <taxon>Coscinodiscophyceae</taxon>
        <taxon>Thalassiosirophycidae</taxon>
        <taxon>Stephanodiscales</taxon>
        <taxon>Stephanodiscaceae</taxon>
        <taxon>Cyclotella</taxon>
    </lineage>
</organism>
<dbReference type="EMBL" id="JABMIG020000262">
    <property type="protein sequence ID" value="KAL3783382.1"/>
    <property type="molecule type" value="Genomic_DNA"/>
</dbReference>
<proteinExistence type="predicted"/>
<dbReference type="AlphaFoldDB" id="A0ABD3P6I5"/>
<name>A0ABD3P6I5_9STRA</name>
<feature type="non-terminal residue" evidence="1">
    <location>
        <position position="1"/>
    </location>
</feature>
<gene>
    <name evidence="1" type="ORF">HJC23_013427</name>
</gene>
<accession>A0ABD3P6I5</accession>
<reference evidence="1 2" key="1">
    <citation type="journal article" date="2020" name="G3 (Bethesda)">
        <title>Improved Reference Genome for Cyclotella cryptica CCMP332, a Model for Cell Wall Morphogenesis, Salinity Adaptation, and Lipid Production in Diatoms (Bacillariophyta).</title>
        <authorList>
            <person name="Roberts W.R."/>
            <person name="Downey K.M."/>
            <person name="Ruck E.C."/>
            <person name="Traller J.C."/>
            <person name="Alverson A.J."/>
        </authorList>
    </citation>
    <scope>NUCLEOTIDE SEQUENCE [LARGE SCALE GENOMIC DNA]</scope>
    <source>
        <strain evidence="1 2">CCMP332</strain>
    </source>
</reference>
<sequence>KWPHANRHRTAVQMPPPVAKRDCAGNSWPHARFYSREARRAGIVGMLGSPRCRLAEVGSRQRGHPSGDALCVLTRGEKSIRPWNRWWFQLTCVFDGGCLKCCCSLVVFGVLYRPQRVFGMERGCGNVVCILCCDVFVTTPRLRNFEEDPKLTIVTVTTVFSLNMYIYLTT</sequence>
<evidence type="ECO:0000313" key="2">
    <source>
        <dbReference type="Proteomes" id="UP001516023"/>
    </source>
</evidence>
<keyword evidence="2" id="KW-1185">Reference proteome</keyword>